<gene>
    <name evidence="2" type="ORF">PN838_13995</name>
</gene>
<evidence type="ECO:0000313" key="2">
    <source>
        <dbReference type="EMBL" id="MDC2889684.1"/>
    </source>
</evidence>
<accession>A0ABT5FF61</accession>
<dbReference type="Proteomes" id="UP001528411">
    <property type="component" value="Unassembled WGS sequence"/>
</dbReference>
<evidence type="ECO:0000313" key="3">
    <source>
        <dbReference type="Proteomes" id="UP001528411"/>
    </source>
</evidence>
<sequence>MNFEFLDQEFLNFGPLTDAFILLFSGLIVTLFAKGKLFIKAKDNEAKSNKSMLENIFYLGLLLILVSFIQFFRYFLI</sequence>
<feature type="transmembrane region" description="Helical" evidence="1">
    <location>
        <begin position="12"/>
        <end position="35"/>
    </location>
</feature>
<protein>
    <submittedName>
        <fullName evidence="2">Uncharacterized protein</fullName>
    </submittedName>
</protein>
<dbReference type="EMBL" id="JAQOMS010000002">
    <property type="protein sequence ID" value="MDC2889684.1"/>
    <property type="molecule type" value="Genomic_DNA"/>
</dbReference>
<keyword evidence="1" id="KW-0472">Membrane</keyword>
<feature type="transmembrane region" description="Helical" evidence="1">
    <location>
        <begin position="56"/>
        <end position="76"/>
    </location>
</feature>
<keyword evidence="3" id="KW-1185">Reference proteome</keyword>
<dbReference type="RefSeq" id="WP_215964424.1">
    <property type="nucleotide sequence ID" value="NZ_JAQOMS010000002.1"/>
</dbReference>
<keyword evidence="1" id="KW-0812">Transmembrane</keyword>
<name>A0ABT5FF61_9GAMM</name>
<keyword evidence="1" id="KW-1133">Transmembrane helix</keyword>
<comment type="caution">
    <text evidence="2">The sequence shown here is derived from an EMBL/GenBank/DDBJ whole genome shotgun (WGS) entry which is preliminary data.</text>
</comment>
<organism evidence="2 3">
    <name type="scientific">Psychrosphaera algicola</name>
    <dbReference type="NCBI Taxonomy" id="3023714"/>
    <lineage>
        <taxon>Bacteria</taxon>
        <taxon>Pseudomonadati</taxon>
        <taxon>Pseudomonadota</taxon>
        <taxon>Gammaproteobacteria</taxon>
        <taxon>Alteromonadales</taxon>
        <taxon>Pseudoalteromonadaceae</taxon>
        <taxon>Psychrosphaera</taxon>
    </lineage>
</organism>
<evidence type="ECO:0000256" key="1">
    <source>
        <dbReference type="SAM" id="Phobius"/>
    </source>
</evidence>
<reference evidence="2 3" key="1">
    <citation type="submission" date="2023-01" db="EMBL/GenBank/DDBJ databases">
        <title>Psychrosphaera sp. nov., isolated from marine algae.</title>
        <authorList>
            <person name="Bayburt H."/>
            <person name="Choi B.J."/>
            <person name="Kim J.M."/>
            <person name="Choi D.G."/>
            <person name="Jeon C.O."/>
        </authorList>
    </citation>
    <scope>NUCLEOTIDE SEQUENCE [LARGE SCALE GENOMIC DNA]</scope>
    <source>
        <strain evidence="2 3">G1-22</strain>
    </source>
</reference>
<proteinExistence type="predicted"/>